<protein>
    <submittedName>
        <fullName evidence="2">Uncharacterized protein</fullName>
    </submittedName>
</protein>
<proteinExistence type="predicted"/>
<name>A0A0A9BUT7_ARUDO</name>
<sequence length="31" mass="3356">MPLERCSSLPGRVRSSPARHAGAQSARTYGR</sequence>
<evidence type="ECO:0000313" key="2">
    <source>
        <dbReference type="EMBL" id="JAD67056.1"/>
    </source>
</evidence>
<dbReference type="AlphaFoldDB" id="A0A0A9BUT7"/>
<reference evidence="2" key="2">
    <citation type="journal article" date="2015" name="Data Brief">
        <title>Shoot transcriptome of the giant reed, Arundo donax.</title>
        <authorList>
            <person name="Barrero R.A."/>
            <person name="Guerrero F.D."/>
            <person name="Moolhuijzen P."/>
            <person name="Goolsby J.A."/>
            <person name="Tidwell J."/>
            <person name="Bellgard S.E."/>
            <person name="Bellgard M.I."/>
        </authorList>
    </citation>
    <scope>NUCLEOTIDE SEQUENCE</scope>
    <source>
        <tissue evidence="2">Shoot tissue taken approximately 20 cm above the soil surface</tissue>
    </source>
</reference>
<organism evidence="2">
    <name type="scientific">Arundo donax</name>
    <name type="common">Giant reed</name>
    <name type="synonym">Donax arundinaceus</name>
    <dbReference type="NCBI Taxonomy" id="35708"/>
    <lineage>
        <taxon>Eukaryota</taxon>
        <taxon>Viridiplantae</taxon>
        <taxon>Streptophyta</taxon>
        <taxon>Embryophyta</taxon>
        <taxon>Tracheophyta</taxon>
        <taxon>Spermatophyta</taxon>
        <taxon>Magnoliopsida</taxon>
        <taxon>Liliopsida</taxon>
        <taxon>Poales</taxon>
        <taxon>Poaceae</taxon>
        <taxon>PACMAD clade</taxon>
        <taxon>Arundinoideae</taxon>
        <taxon>Arundineae</taxon>
        <taxon>Arundo</taxon>
    </lineage>
</organism>
<reference evidence="2" key="1">
    <citation type="submission" date="2014-09" db="EMBL/GenBank/DDBJ databases">
        <authorList>
            <person name="Magalhaes I.L.F."/>
            <person name="Oliveira U."/>
            <person name="Santos F.R."/>
            <person name="Vidigal T.H.D.A."/>
            <person name="Brescovit A.D."/>
            <person name="Santos A.J."/>
        </authorList>
    </citation>
    <scope>NUCLEOTIDE SEQUENCE</scope>
    <source>
        <tissue evidence="2">Shoot tissue taken approximately 20 cm above the soil surface</tissue>
    </source>
</reference>
<feature type="region of interest" description="Disordered" evidence="1">
    <location>
        <begin position="1"/>
        <end position="31"/>
    </location>
</feature>
<dbReference type="EMBL" id="GBRH01230839">
    <property type="protein sequence ID" value="JAD67056.1"/>
    <property type="molecule type" value="Transcribed_RNA"/>
</dbReference>
<accession>A0A0A9BUT7</accession>
<evidence type="ECO:0000256" key="1">
    <source>
        <dbReference type="SAM" id="MobiDB-lite"/>
    </source>
</evidence>